<organism evidence="1 2">
    <name type="scientific">Sphagnurus paluster</name>
    <dbReference type="NCBI Taxonomy" id="117069"/>
    <lineage>
        <taxon>Eukaryota</taxon>
        <taxon>Fungi</taxon>
        <taxon>Dikarya</taxon>
        <taxon>Basidiomycota</taxon>
        <taxon>Agaricomycotina</taxon>
        <taxon>Agaricomycetes</taxon>
        <taxon>Agaricomycetidae</taxon>
        <taxon>Agaricales</taxon>
        <taxon>Tricholomatineae</taxon>
        <taxon>Lyophyllaceae</taxon>
        <taxon>Sphagnurus</taxon>
    </lineage>
</organism>
<evidence type="ECO:0000313" key="2">
    <source>
        <dbReference type="Proteomes" id="UP000717328"/>
    </source>
</evidence>
<dbReference type="OrthoDB" id="2322499at2759"/>
<comment type="caution">
    <text evidence="1">The sequence shown here is derived from an EMBL/GenBank/DDBJ whole genome shotgun (WGS) entry which is preliminary data.</text>
</comment>
<proteinExistence type="predicted"/>
<sequence>MSHTARFSWTRAFENAADEMELPLGCPLDMTEPQYARLLFDDTCYACLSKGHSQIYFSLRLRLCSGCSKTNLVTGDVIEAVHWIGLDEQERGAWEPMLWSLLPCVVHQHDQGSSKTNTEQGTYSVSEFMQVAKEYAALRGSGDDKARKQYIADRQAIATALIH</sequence>
<accession>A0A9P7FMI2</accession>
<dbReference type="AlphaFoldDB" id="A0A9P7FMI2"/>
<name>A0A9P7FMI2_9AGAR</name>
<reference evidence="1" key="2">
    <citation type="submission" date="2021-10" db="EMBL/GenBank/DDBJ databases">
        <title>Phylogenomics reveals ancestral predisposition of the termite-cultivated fungus Termitomyces towards a domesticated lifestyle.</title>
        <authorList>
            <person name="Auxier B."/>
            <person name="Grum-Grzhimaylo A."/>
            <person name="Cardenas M.E."/>
            <person name="Lodge J.D."/>
            <person name="Laessoe T."/>
            <person name="Pedersen O."/>
            <person name="Smith M.E."/>
            <person name="Kuyper T.W."/>
            <person name="Franco-Molano E.A."/>
            <person name="Baroni T.J."/>
            <person name="Aanen D.K."/>
        </authorList>
    </citation>
    <scope>NUCLEOTIDE SEQUENCE</scope>
    <source>
        <strain evidence="1">D49</strain>
    </source>
</reference>
<keyword evidence="2" id="KW-1185">Reference proteome</keyword>
<protein>
    <submittedName>
        <fullName evidence="1">Uncharacterized protein</fullName>
    </submittedName>
</protein>
<reference evidence="1" key="1">
    <citation type="submission" date="2021-02" db="EMBL/GenBank/DDBJ databases">
        <authorList>
            <person name="Nieuwenhuis M."/>
            <person name="Van De Peppel L.J.J."/>
        </authorList>
    </citation>
    <scope>NUCLEOTIDE SEQUENCE</scope>
    <source>
        <strain evidence="1">D49</strain>
    </source>
</reference>
<dbReference type="EMBL" id="JABCKI010006330">
    <property type="protein sequence ID" value="KAG5634637.1"/>
    <property type="molecule type" value="Genomic_DNA"/>
</dbReference>
<evidence type="ECO:0000313" key="1">
    <source>
        <dbReference type="EMBL" id="KAG5634637.1"/>
    </source>
</evidence>
<feature type="non-terminal residue" evidence="1">
    <location>
        <position position="163"/>
    </location>
</feature>
<dbReference type="Proteomes" id="UP000717328">
    <property type="component" value="Unassembled WGS sequence"/>
</dbReference>
<gene>
    <name evidence="1" type="ORF">H0H81_001319</name>
</gene>